<evidence type="ECO:0000256" key="3">
    <source>
        <dbReference type="ARBA" id="ARBA00022694"/>
    </source>
</evidence>
<keyword evidence="2 6" id="KW-0853">WD repeat</keyword>
<dbReference type="PROSITE" id="PS50294">
    <property type="entry name" value="WD_REPEATS_REGION"/>
    <property type="match status" value="1"/>
</dbReference>
<dbReference type="HAMAP" id="MF_03056">
    <property type="entry name" value="TRM82"/>
    <property type="match status" value="1"/>
</dbReference>
<dbReference type="GO" id="GO:0005829">
    <property type="term" value="C:cytosol"/>
    <property type="evidence" value="ECO:0007669"/>
    <property type="project" value="TreeGrafter"/>
</dbReference>
<keyword evidence="4 6" id="KW-0677">Repeat</keyword>
<comment type="similarity">
    <text evidence="6">Belongs to the WD repeat TRM82 family.</text>
</comment>
<dbReference type="Proteomes" id="UP000541444">
    <property type="component" value="Unassembled WGS sequence"/>
</dbReference>
<dbReference type="GO" id="GO:0043527">
    <property type="term" value="C:tRNA methyltransferase complex"/>
    <property type="evidence" value="ECO:0007669"/>
    <property type="project" value="TreeGrafter"/>
</dbReference>
<comment type="subunit">
    <text evidence="6">Forms a heterodimer with the catalytic subunit.</text>
</comment>
<dbReference type="InterPro" id="IPR015943">
    <property type="entry name" value="WD40/YVTN_repeat-like_dom_sf"/>
</dbReference>
<evidence type="ECO:0000256" key="1">
    <source>
        <dbReference type="ARBA" id="ARBA00004123"/>
    </source>
</evidence>
<evidence type="ECO:0000313" key="9">
    <source>
        <dbReference type="Proteomes" id="UP000541444"/>
    </source>
</evidence>
<dbReference type="GO" id="GO:0106004">
    <property type="term" value="P:tRNA (guanine-N7)-methylation"/>
    <property type="evidence" value="ECO:0007669"/>
    <property type="project" value="UniProtKB-UniRule"/>
</dbReference>
<dbReference type="SUPFAM" id="SSF50978">
    <property type="entry name" value="WD40 repeat-like"/>
    <property type="match status" value="1"/>
</dbReference>
<evidence type="ECO:0000256" key="4">
    <source>
        <dbReference type="ARBA" id="ARBA00022737"/>
    </source>
</evidence>
<dbReference type="InterPro" id="IPR019775">
    <property type="entry name" value="WD40_repeat_CS"/>
</dbReference>
<evidence type="ECO:0000256" key="7">
    <source>
        <dbReference type="PROSITE-ProRule" id="PRU00221"/>
    </source>
</evidence>
<dbReference type="UniPathway" id="UPA00989"/>
<dbReference type="EMBL" id="JACGCM010002409">
    <property type="protein sequence ID" value="KAF6140003.1"/>
    <property type="molecule type" value="Genomic_DNA"/>
</dbReference>
<comment type="function">
    <text evidence="6">Required for the formation of N(7)-methylguanine at position 46 (m7G46) in tRNA. In the complex, it is required to stabilize and induce conformational changes of the catalytic subunit.</text>
</comment>
<keyword evidence="3 6" id="KW-0819">tRNA processing</keyword>
<evidence type="ECO:0000313" key="8">
    <source>
        <dbReference type="EMBL" id="KAF6140003.1"/>
    </source>
</evidence>
<dbReference type="PANTHER" id="PTHR16288">
    <property type="entry name" value="WD40 REPEAT PROTEIN 4"/>
    <property type="match status" value="1"/>
</dbReference>
<evidence type="ECO:0000256" key="6">
    <source>
        <dbReference type="HAMAP-Rule" id="MF_03056"/>
    </source>
</evidence>
<name>A0A7J7LBL0_9MAGN</name>
<accession>A0A7J7LBL0</accession>
<dbReference type="GO" id="GO:0005634">
    <property type="term" value="C:nucleus"/>
    <property type="evidence" value="ECO:0007669"/>
    <property type="project" value="UniProtKB-SubCell"/>
</dbReference>
<evidence type="ECO:0000256" key="5">
    <source>
        <dbReference type="ARBA" id="ARBA00023242"/>
    </source>
</evidence>
<evidence type="ECO:0000256" key="2">
    <source>
        <dbReference type="ARBA" id="ARBA00022574"/>
    </source>
</evidence>
<comment type="pathway">
    <text evidence="6">tRNA modification; N(7)-methylguanine-tRNA biosynthesis.</text>
</comment>
<dbReference type="InterPro" id="IPR001680">
    <property type="entry name" value="WD40_rpt"/>
</dbReference>
<dbReference type="AlphaFoldDB" id="A0A7J7LBL0"/>
<proteinExistence type="inferred from homology"/>
<dbReference type="PROSITE" id="PS00678">
    <property type="entry name" value="WD_REPEATS_1"/>
    <property type="match status" value="1"/>
</dbReference>
<dbReference type="Pfam" id="PF00400">
    <property type="entry name" value="WD40"/>
    <property type="match status" value="3"/>
</dbReference>
<dbReference type="OrthoDB" id="339900at2759"/>
<keyword evidence="9" id="KW-1185">Reference proteome</keyword>
<dbReference type="InterPro" id="IPR036322">
    <property type="entry name" value="WD40_repeat_dom_sf"/>
</dbReference>
<comment type="caution">
    <text evidence="8">The sequence shown here is derived from an EMBL/GenBank/DDBJ whole genome shotgun (WGS) entry which is preliminary data.</text>
</comment>
<protein>
    <recommendedName>
        <fullName evidence="6">tRNA (guanine-N(7)-)-methyltransferase non-catalytic subunit</fullName>
    </recommendedName>
    <alternativeName>
        <fullName evidence="6">WD repeat-containing protein 4 homolog</fullName>
    </alternativeName>
</protein>
<dbReference type="PANTHER" id="PTHR16288:SF0">
    <property type="entry name" value="TRNA (GUANINE-N(7)-)-METHYLTRANSFERASE NON-CATALYTIC SUBUNIT WDR4"/>
    <property type="match status" value="1"/>
</dbReference>
<organism evidence="8 9">
    <name type="scientific">Kingdonia uniflora</name>
    <dbReference type="NCBI Taxonomy" id="39325"/>
    <lineage>
        <taxon>Eukaryota</taxon>
        <taxon>Viridiplantae</taxon>
        <taxon>Streptophyta</taxon>
        <taxon>Embryophyta</taxon>
        <taxon>Tracheophyta</taxon>
        <taxon>Spermatophyta</taxon>
        <taxon>Magnoliopsida</taxon>
        <taxon>Ranunculales</taxon>
        <taxon>Circaeasteraceae</taxon>
        <taxon>Kingdonia</taxon>
    </lineage>
</organism>
<keyword evidence="5 6" id="KW-0539">Nucleus</keyword>
<feature type="repeat" description="WD" evidence="7">
    <location>
        <begin position="245"/>
        <end position="268"/>
    </location>
</feature>
<dbReference type="SMART" id="SM00320">
    <property type="entry name" value="WD40"/>
    <property type="match status" value="4"/>
</dbReference>
<dbReference type="InterPro" id="IPR028884">
    <property type="entry name" value="Trm82"/>
</dbReference>
<reference evidence="8 9" key="1">
    <citation type="journal article" date="2020" name="IScience">
        <title>Genome Sequencing of the Endangered Kingdonia uniflora (Circaeasteraceae, Ranunculales) Reveals Potential Mechanisms of Evolutionary Specialization.</title>
        <authorList>
            <person name="Sun Y."/>
            <person name="Deng T."/>
            <person name="Zhang A."/>
            <person name="Moore M.J."/>
            <person name="Landis J.B."/>
            <person name="Lin N."/>
            <person name="Zhang H."/>
            <person name="Zhang X."/>
            <person name="Huang J."/>
            <person name="Zhang X."/>
            <person name="Sun H."/>
            <person name="Wang H."/>
        </authorList>
    </citation>
    <scope>NUCLEOTIDE SEQUENCE [LARGE SCALE GENOMIC DNA]</scope>
    <source>
        <strain evidence="8">TB1705</strain>
        <tissue evidence="8">Leaf</tissue>
    </source>
</reference>
<sequence>MEEISIEEVENNDRELLEVAPALISVHPFEKSVVVAIGPELRVFDLEETDPMNIVEAYSNVLTVLCLFLCFCLDRGSRQISIVDDSGDPLHSHSIRAICFGANGSLFASAGDDKLVKIWSADSWKCIRTVLSEKRVSAVAISHDGLFVSFADKFGVVWVVGFGGDNEKNKAAPIFAHYCSIITSLLFSPDGRFIVSADRDFKIRATVFPRKPLNGAHEIQSFCLGHTEYISCLVFICTLEYPKGFLLSGSGDSTVRLWDFTSGSLLSTCEVGVQAGLVESNGKDEVLCPAVTDICASPDGSVVAVAIQRQIVTMGDIFSPTSLDMGSFGMHIWLVTGASNLPSFDSASLACVKVVSGFQKDSPHFTEHGPVMLENNDIPGGDKLLETMQGSISIENERKALGTAIEAVKKAMHNLLIKRQYSDEKREFRKRGRNDRKLKQ</sequence>
<dbReference type="Gene3D" id="2.130.10.10">
    <property type="entry name" value="YVTN repeat-like/Quinoprotein amine dehydrogenase"/>
    <property type="match status" value="2"/>
</dbReference>
<gene>
    <name evidence="8" type="ORF">GIB67_020394</name>
</gene>
<dbReference type="PROSITE" id="PS50082">
    <property type="entry name" value="WD_REPEATS_2"/>
    <property type="match status" value="2"/>
</dbReference>
<feature type="repeat" description="WD" evidence="7">
    <location>
        <begin position="91"/>
        <end position="129"/>
    </location>
</feature>
<comment type="subcellular location">
    <subcellularLocation>
        <location evidence="1 6">Nucleus</location>
    </subcellularLocation>
</comment>